<evidence type="ECO:0000256" key="1">
    <source>
        <dbReference type="ARBA" id="ARBA00004141"/>
    </source>
</evidence>
<gene>
    <name evidence="8" type="primary">PLEST001923</name>
    <name evidence="8" type="ORF">PLESTB_001013400</name>
</gene>
<dbReference type="PANTHER" id="PTHR13144:SF0">
    <property type="entry name" value="PROTEIN TEX261"/>
    <property type="match status" value="1"/>
</dbReference>
<dbReference type="GO" id="GO:0005789">
    <property type="term" value="C:endoplasmic reticulum membrane"/>
    <property type="evidence" value="ECO:0007669"/>
    <property type="project" value="TreeGrafter"/>
</dbReference>
<protein>
    <submittedName>
        <fullName evidence="8">Uncharacterized protein</fullName>
    </submittedName>
</protein>
<feature type="transmembrane region" description="Helical" evidence="7">
    <location>
        <begin position="124"/>
        <end position="146"/>
    </location>
</feature>
<feature type="compositionally biased region" description="Gly residues" evidence="6">
    <location>
        <begin position="177"/>
        <end position="191"/>
    </location>
</feature>
<evidence type="ECO:0000256" key="3">
    <source>
        <dbReference type="ARBA" id="ARBA00022692"/>
    </source>
</evidence>
<organism evidence="8 9">
    <name type="scientific">Pleodorina starrii</name>
    <dbReference type="NCBI Taxonomy" id="330485"/>
    <lineage>
        <taxon>Eukaryota</taxon>
        <taxon>Viridiplantae</taxon>
        <taxon>Chlorophyta</taxon>
        <taxon>core chlorophytes</taxon>
        <taxon>Chlorophyceae</taxon>
        <taxon>CS clade</taxon>
        <taxon>Chlamydomonadales</taxon>
        <taxon>Volvocaceae</taxon>
        <taxon>Pleodorina</taxon>
    </lineage>
</organism>
<evidence type="ECO:0000313" key="8">
    <source>
        <dbReference type="EMBL" id="GLC55675.1"/>
    </source>
</evidence>
<feature type="transmembrane region" description="Helical" evidence="7">
    <location>
        <begin position="100"/>
        <end position="118"/>
    </location>
</feature>
<keyword evidence="9" id="KW-1185">Reference proteome</keyword>
<dbReference type="AlphaFoldDB" id="A0A9W6BPM5"/>
<dbReference type="GO" id="GO:0030134">
    <property type="term" value="C:COPII-coated ER to Golgi transport vesicle"/>
    <property type="evidence" value="ECO:0007669"/>
    <property type="project" value="TreeGrafter"/>
</dbReference>
<name>A0A9W6BPM5_9CHLO</name>
<comment type="caution">
    <text evidence="8">The sequence shown here is derived from an EMBL/GenBank/DDBJ whole genome shotgun (WGS) entry which is preliminary data.</text>
</comment>
<dbReference type="Proteomes" id="UP001165080">
    <property type="component" value="Unassembled WGS sequence"/>
</dbReference>
<sequence length="225" mass="24117">MIPITFEESIGYFGVYIFLVCVCLSLAVALYYLAELVEEHLKTTKKVILYTIQAKLALLALLWVLEGVDVATMVPTIAAPLGYWRVVARTFPFMSFRDPLLALSGLSTVAAHLMWMRYHMNTFHHVAVLLGFFLVVVWLVPFQLLISLAANENCLPGAASGMPNSFYGGGGRGGGGAGGSGGGRGGGGGLEGRGRGTRTWLGSLFDRVRGTGTGKAKGKGKDRDW</sequence>
<dbReference type="OrthoDB" id="28257at2759"/>
<evidence type="ECO:0000256" key="2">
    <source>
        <dbReference type="ARBA" id="ARBA00008096"/>
    </source>
</evidence>
<evidence type="ECO:0000256" key="5">
    <source>
        <dbReference type="ARBA" id="ARBA00023136"/>
    </source>
</evidence>
<evidence type="ECO:0000256" key="4">
    <source>
        <dbReference type="ARBA" id="ARBA00022989"/>
    </source>
</evidence>
<comment type="subcellular location">
    <subcellularLocation>
        <location evidence="1">Membrane</location>
        <topology evidence="1">Multi-pass membrane protein</topology>
    </subcellularLocation>
</comment>
<dbReference type="Pfam" id="PF04148">
    <property type="entry name" value="Erv26"/>
    <property type="match status" value="1"/>
</dbReference>
<dbReference type="InterPro" id="IPR007277">
    <property type="entry name" value="Svp26/Tex261"/>
</dbReference>
<evidence type="ECO:0000256" key="6">
    <source>
        <dbReference type="SAM" id="MobiDB-lite"/>
    </source>
</evidence>
<evidence type="ECO:0000256" key="7">
    <source>
        <dbReference type="SAM" id="Phobius"/>
    </source>
</evidence>
<keyword evidence="3 7" id="KW-0812">Transmembrane</keyword>
<accession>A0A9W6BPM5</accession>
<dbReference type="PANTHER" id="PTHR13144">
    <property type="entry name" value="TEX261 PROTEIN"/>
    <property type="match status" value="1"/>
</dbReference>
<evidence type="ECO:0000313" key="9">
    <source>
        <dbReference type="Proteomes" id="UP001165080"/>
    </source>
</evidence>
<dbReference type="EMBL" id="BRXU01000013">
    <property type="protein sequence ID" value="GLC55675.1"/>
    <property type="molecule type" value="Genomic_DNA"/>
</dbReference>
<proteinExistence type="inferred from homology"/>
<keyword evidence="4 7" id="KW-1133">Transmembrane helix</keyword>
<comment type="similarity">
    <text evidence="2">Belongs to the SVP26 family.</text>
</comment>
<feature type="region of interest" description="Disordered" evidence="6">
    <location>
        <begin position="177"/>
        <end position="225"/>
    </location>
</feature>
<dbReference type="GO" id="GO:0006888">
    <property type="term" value="P:endoplasmic reticulum to Golgi vesicle-mediated transport"/>
    <property type="evidence" value="ECO:0007669"/>
    <property type="project" value="InterPro"/>
</dbReference>
<keyword evidence="5 7" id="KW-0472">Membrane</keyword>
<dbReference type="GO" id="GO:0097020">
    <property type="term" value="F:COPII receptor activity"/>
    <property type="evidence" value="ECO:0007669"/>
    <property type="project" value="InterPro"/>
</dbReference>
<feature type="transmembrane region" description="Helical" evidence="7">
    <location>
        <begin position="12"/>
        <end position="34"/>
    </location>
</feature>
<reference evidence="8 9" key="1">
    <citation type="journal article" date="2023" name="Commun. Biol.">
        <title>Reorganization of the ancestral sex-determining regions during the evolution of trioecy in Pleodorina starrii.</title>
        <authorList>
            <person name="Takahashi K."/>
            <person name="Suzuki S."/>
            <person name="Kawai-Toyooka H."/>
            <person name="Yamamoto K."/>
            <person name="Hamaji T."/>
            <person name="Ootsuki R."/>
            <person name="Yamaguchi H."/>
            <person name="Kawachi M."/>
            <person name="Higashiyama T."/>
            <person name="Nozaki H."/>
        </authorList>
    </citation>
    <scope>NUCLEOTIDE SEQUENCE [LARGE SCALE GENOMIC DNA]</scope>
    <source>
        <strain evidence="8 9">NIES-4479</strain>
    </source>
</reference>
<dbReference type="GO" id="GO:0000139">
    <property type="term" value="C:Golgi membrane"/>
    <property type="evidence" value="ECO:0007669"/>
    <property type="project" value="TreeGrafter"/>
</dbReference>